<evidence type="ECO:0000313" key="3">
    <source>
        <dbReference type="Proteomes" id="UP000037210"/>
    </source>
</evidence>
<sequence>MSRVIEAEERTVALDALRDAGLRIESLCGGKGKCGKCKVIVESGAFEKISTEPDKLLSPRELEEGYALACMVRLLGDCVLTIPSESRIEAPKILTATTLRVDEVEPSAGKYLMRITPFRDTSLLIPHRRIQLIGYSGIPPRIGDEVYTKLSMFVVEESVTAALTRTGGFPEIIDVEPGDRAGLSYGLAVDVGTTTIVAALVDLGTGEVLGRASGMNGQITYGEELVTRIAFAGERDGLPRLQRAVVRSINDAIERIEGETGVDPGDVIDVCAGGNTVMNHLLAGLDPGYLDEANVEVSRAPIVRKAKALGLNANPEAYVHCLPNVSRFLGGDAVGDVIASGMAESEEVSLLVDLGTNGEVVFGNSGWLFSSSCASGPAFEGMGVRHGMRCARGGVERVRIDPDTREAEVSVIGDEPPKGICGSGIIDVAAEMFRAGILDFVGKLVPGRTPLVREGRDGLEYVIVPAGETAIGRDIVITQADLDYVIDSKAAACGAVTVLMRKLKLGIRDVKHVYLAGAFGTYADLGNATRLGIFPEFPEADVRPIGNGSLSGAYAVLMSMRMRDRAREIAERMVYVDLIVDVEFMEEYSKALYIPGDKEYFPSFARG</sequence>
<dbReference type="GO" id="GO:0051536">
    <property type="term" value="F:iron-sulfur cluster binding"/>
    <property type="evidence" value="ECO:0007669"/>
    <property type="project" value="InterPro"/>
</dbReference>
<dbReference type="InterPro" id="IPR012675">
    <property type="entry name" value="Beta-grasp_dom_sf"/>
</dbReference>
<dbReference type="InterPro" id="IPR041414">
    <property type="entry name" value="Raco-like_middle"/>
</dbReference>
<evidence type="ECO:0000259" key="1">
    <source>
        <dbReference type="PROSITE" id="PS51085"/>
    </source>
</evidence>
<gene>
    <name evidence="2" type="ORF">AC482_03360</name>
</gene>
<dbReference type="Pfam" id="PF00111">
    <property type="entry name" value="Fer2"/>
    <property type="match status" value="1"/>
</dbReference>
<protein>
    <recommendedName>
        <fullName evidence="1">2Fe-2S ferredoxin-type domain-containing protein</fullName>
    </recommendedName>
</protein>
<dbReference type="EMBL" id="LFWZ01000025">
    <property type="protein sequence ID" value="KON30652.1"/>
    <property type="molecule type" value="Genomic_DNA"/>
</dbReference>
<name>A0A0M0BPZ9_9ARCH</name>
<dbReference type="Gene3D" id="3.30.420.480">
    <property type="entry name" value="Domain of unknown function (DUF4445)"/>
    <property type="match status" value="1"/>
</dbReference>
<dbReference type="PANTHER" id="PTHR42895">
    <property type="entry name" value="IRON-SULFUR CLUSTER-BINDING PROTEIN-RELATED"/>
    <property type="match status" value="1"/>
</dbReference>
<dbReference type="InterPro" id="IPR042259">
    <property type="entry name" value="Raco-like_middle_sf"/>
</dbReference>
<accession>A0A0M0BPZ9</accession>
<dbReference type="SUPFAM" id="SSF53067">
    <property type="entry name" value="Actin-like ATPase domain"/>
    <property type="match status" value="1"/>
</dbReference>
<dbReference type="AlphaFoldDB" id="A0A0M0BPZ9"/>
<comment type="caution">
    <text evidence="2">The sequence shown here is derived from an EMBL/GenBank/DDBJ whole genome shotgun (WGS) entry which is preliminary data.</text>
</comment>
<dbReference type="Proteomes" id="UP000037210">
    <property type="component" value="Unassembled WGS sequence"/>
</dbReference>
<dbReference type="PROSITE" id="PS51085">
    <property type="entry name" value="2FE2S_FER_2"/>
    <property type="match status" value="1"/>
</dbReference>
<dbReference type="InterPro" id="IPR027980">
    <property type="entry name" value="RACo_C"/>
</dbReference>
<dbReference type="InterPro" id="IPR036010">
    <property type="entry name" value="2Fe-2S_ferredoxin-like_sf"/>
</dbReference>
<dbReference type="Gene3D" id="3.10.20.30">
    <property type="match status" value="1"/>
</dbReference>
<dbReference type="InterPro" id="IPR001041">
    <property type="entry name" value="2Fe-2S_ferredoxin-type"/>
</dbReference>
<dbReference type="CDD" id="cd00207">
    <property type="entry name" value="fer2"/>
    <property type="match status" value="1"/>
</dbReference>
<proteinExistence type="predicted"/>
<dbReference type="InterPro" id="IPR043129">
    <property type="entry name" value="ATPase_NBD"/>
</dbReference>
<dbReference type="InterPro" id="IPR052911">
    <property type="entry name" value="Corrinoid_activation_enz"/>
</dbReference>
<dbReference type="PANTHER" id="PTHR42895:SF2">
    <property type="entry name" value="IRON-SULFUR CLUSTER PROTEIN"/>
    <property type="match status" value="1"/>
</dbReference>
<reference evidence="2 3" key="1">
    <citation type="submission" date="2015-06" db="EMBL/GenBank/DDBJ databases">
        <title>New insights into the roles of widespread benthic archaea in carbon and nitrogen cycling.</title>
        <authorList>
            <person name="Lazar C.S."/>
            <person name="Baker B.J."/>
            <person name="Seitz K.W."/>
            <person name="Hyde A.S."/>
            <person name="Dick G.J."/>
            <person name="Hinrichs K.-U."/>
            <person name="Teske A.P."/>
        </authorList>
    </citation>
    <scope>NUCLEOTIDE SEQUENCE [LARGE SCALE GENOMIC DNA]</scope>
    <source>
        <strain evidence="2">DG-45</strain>
    </source>
</reference>
<dbReference type="Pfam" id="PF17651">
    <property type="entry name" value="Raco_middle"/>
    <property type="match status" value="1"/>
</dbReference>
<evidence type="ECO:0000313" key="2">
    <source>
        <dbReference type="EMBL" id="KON30652.1"/>
    </source>
</evidence>
<dbReference type="Pfam" id="PF14574">
    <property type="entry name" value="RACo_C_ter"/>
    <property type="match status" value="1"/>
</dbReference>
<dbReference type="SUPFAM" id="SSF54292">
    <property type="entry name" value="2Fe-2S ferredoxin-like"/>
    <property type="match status" value="1"/>
</dbReference>
<feature type="domain" description="2Fe-2S ferredoxin-type" evidence="1">
    <location>
        <begin position="1"/>
        <end position="86"/>
    </location>
</feature>
<organism evidence="2 3">
    <name type="scientific">miscellaneous Crenarchaeota group-15 archaeon DG-45</name>
    <dbReference type="NCBI Taxonomy" id="1685127"/>
    <lineage>
        <taxon>Archaea</taxon>
        <taxon>Candidatus Bathyarchaeota</taxon>
        <taxon>MCG-15</taxon>
    </lineage>
</organism>